<organism evidence="1">
    <name type="scientific">viral metagenome</name>
    <dbReference type="NCBI Taxonomy" id="1070528"/>
    <lineage>
        <taxon>unclassified sequences</taxon>
        <taxon>metagenomes</taxon>
        <taxon>organismal metagenomes</taxon>
    </lineage>
</organism>
<accession>A0A6C0LD32</accession>
<dbReference type="AlphaFoldDB" id="A0A6C0LD32"/>
<reference evidence="1" key="1">
    <citation type="journal article" date="2020" name="Nature">
        <title>Giant virus diversity and host interactions through global metagenomics.</title>
        <authorList>
            <person name="Schulz F."/>
            <person name="Roux S."/>
            <person name="Paez-Espino D."/>
            <person name="Jungbluth S."/>
            <person name="Walsh D.A."/>
            <person name="Denef V.J."/>
            <person name="McMahon K.D."/>
            <person name="Konstantinidis K.T."/>
            <person name="Eloe-Fadrosh E.A."/>
            <person name="Kyrpides N.C."/>
            <person name="Woyke T."/>
        </authorList>
    </citation>
    <scope>NUCLEOTIDE SEQUENCE</scope>
    <source>
        <strain evidence="1">GVMAG-M-3300027769-26</strain>
    </source>
</reference>
<evidence type="ECO:0000313" key="1">
    <source>
        <dbReference type="EMBL" id="QHU27965.1"/>
    </source>
</evidence>
<sequence>MSIRLMDIFNTESSLSEKILGDNNAPITVCINGTCSMFNKMTTEDVAQHREEYYIQYLPIKIEKTIEKKMFAVLKNPRNVCVYKEPEEYDADLEKLASHINENNRDSILEKMINKYKDYVRDYYHTGGYEMFDILMKEFSVFVQKHMKYEITRRDFEEEEVEIYDAIADM</sequence>
<protein>
    <submittedName>
        <fullName evidence="1">Uncharacterized protein</fullName>
    </submittedName>
</protein>
<proteinExistence type="predicted"/>
<dbReference type="EMBL" id="MN740466">
    <property type="protein sequence ID" value="QHU27965.1"/>
    <property type="molecule type" value="Genomic_DNA"/>
</dbReference>
<name>A0A6C0LD32_9ZZZZ</name>